<dbReference type="GO" id="GO:0003720">
    <property type="term" value="F:telomerase activity"/>
    <property type="evidence" value="ECO:0007669"/>
    <property type="project" value="InterPro"/>
</dbReference>
<keyword evidence="4 14" id="KW-0158">Chromosome</keyword>
<evidence type="ECO:0000256" key="7">
    <source>
        <dbReference type="ARBA" id="ARBA00022723"/>
    </source>
</evidence>
<accession>A0A6F9DTZ8</accession>
<dbReference type="PANTHER" id="PTHR12066">
    <property type="entry name" value="TELOMERASE REVERSE TRANSCRIPTASE"/>
    <property type="match status" value="1"/>
</dbReference>
<evidence type="ECO:0000256" key="3">
    <source>
        <dbReference type="ARBA" id="ARBA00016182"/>
    </source>
</evidence>
<dbReference type="Pfam" id="PF12009">
    <property type="entry name" value="Telomerase_RBD"/>
    <property type="match status" value="1"/>
</dbReference>
<dbReference type="SUPFAM" id="SSF56672">
    <property type="entry name" value="DNA/RNA polymerases"/>
    <property type="match status" value="1"/>
</dbReference>
<evidence type="ECO:0000256" key="5">
    <source>
        <dbReference type="ARBA" id="ARBA00022679"/>
    </source>
</evidence>
<dbReference type="GO" id="GO:0000781">
    <property type="term" value="C:chromosome, telomeric region"/>
    <property type="evidence" value="ECO:0007669"/>
    <property type="project" value="UniProtKB-SubCell"/>
</dbReference>
<feature type="domain" description="Reverse transcriptase" evidence="15">
    <location>
        <begin position="306"/>
        <end position="586"/>
    </location>
</feature>
<keyword evidence="5 14" id="KW-0808">Transferase</keyword>
<evidence type="ECO:0000256" key="8">
    <source>
        <dbReference type="ARBA" id="ARBA00022842"/>
    </source>
</evidence>
<evidence type="ECO:0000313" key="16">
    <source>
        <dbReference type="EMBL" id="CAB3266902.1"/>
    </source>
</evidence>
<dbReference type="Gene3D" id="1.10.357.90">
    <property type="match status" value="1"/>
</dbReference>
<evidence type="ECO:0000259" key="15">
    <source>
        <dbReference type="PROSITE" id="PS50878"/>
    </source>
</evidence>
<comment type="subcellular location">
    <subcellularLocation>
        <location evidence="14">Nucleus</location>
    </subcellularLocation>
    <subcellularLocation>
        <location evidence="14">Chromosome</location>
        <location evidence="14">Telomere</location>
    </subcellularLocation>
</comment>
<dbReference type="GO" id="GO:0042162">
    <property type="term" value="F:telomeric DNA binding"/>
    <property type="evidence" value="ECO:0007669"/>
    <property type="project" value="TreeGrafter"/>
</dbReference>
<dbReference type="Pfam" id="PF00078">
    <property type="entry name" value="RVT_1"/>
    <property type="match status" value="1"/>
</dbReference>
<dbReference type="InterPro" id="IPR043502">
    <property type="entry name" value="DNA/RNA_pol_sf"/>
</dbReference>
<keyword evidence="6 14" id="KW-0548">Nucleotidyltransferase</keyword>
<reference evidence="16" key="1">
    <citation type="submission" date="2020-04" db="EMBL/GenBank/DDBJ databases">
        <authorList>
            <person name="Neveu A P."/>
        </authorList>
    </citation>
    <scope>NUCLEOTIDE SEQUENCE</scope>
    <source>
        <tissue evidence="16">Whole embryo</tissue>
    </source>
</reference>
<evidence type="ECO:0000256" key="4">
    <source>
        <dbReference type="ARBA" id="ARBA00022454"/>
    </source>
</evidence>
<evidence type="ECO:0000256" key="1">
    <source>
        <dbReference type="ARBA" id="ARBA00008001"/>
    </source>
</evidence>
<evidence type="ECO:0000256" key="10">
    <source>
        <dbReference type="ARBA" id="ARBA00022918"/>
    </source>
</evidence>
<keyword evidence="7 14" id="KW-0479">Metal-binding</keyword>
<dbReference type="Gene3D" id="3.30.70.2630">
    <property type="match status" value="1"/>
</dbReference>
<evidence type="ECO:0000256" key="6">
    <source>
        <dbReference type="ARBA" id="ARBA00022695"/>
    </source>
</evidence>
<evidence type="ECO:0000256" key="13">
    <source>
        <dbReference type="ARBA" id="ARBA00048173"/>
    </source>
</evidence>
<dbReference type="InterPro" id="IPR021891">
    <property type="entry name" value="Telomerase_RBD"/>
</dbReference>
<organism evidence="16">
    <name type="scientific">Phallusia mammillata</name>
    <dbReference type="NCBI Taxonomy" id="59560"/>
    <lineage>
        <taxon>Eukaryota</taxon>
        <taxon>Metazoa</taxon>
        <taxon>Chordata</taxon>
        <taxon>Tunicata</taxon>
        <taxon>Ascidiacea</taxon>
        <taxon>Phlebobranchia</taxon>
        <taxon>Ascidiidae</taxon>
        <taxon>Phallusia</taxon>
    </lineage>
</organism>
<evidence type="ECO:0000256" key="9">
    <source>
        <dbReference type="ARBA" id="ARBA00022895"/>
    </source>
</evidence>
<dbReference type="EMBL" id="LR791040">
    <property type="protein sequence ID" value="CAB3266902.1"/>
    <property type="molecule type" value="mRNA"/>
</dbReference>
<protein>
    <recommendedName>
        <fullName evidence="3 14">Telomerase reverse transcriptase</fullName>
        <ecNumber evidence="2 14">2.7.7.49</ecNumber>
    </recommendedName>
    <alternativeName>
        <fullName evidence="12 14">Telomerase catalytic subunit</fullName>
    </alternativeName>
</protein>
<keyword evidence="10 14" id="KW-0695">RNA-directed DNA polymerase</keyword>
<evidence type="ECO:0000256" key="11">
    <source>
        <dbReference type="ARBA" id="ARBA00023242"/>
    </source>
</evidence>
<comment type="similarity">
    <text evidence="1 14">Belongs to the reverse transcriptase family. Telomerase subfamily.</text>
</comment>
<keyword evidence="9 14" id="KW-0779">Telomere</keyword>
<comment type="function">
    <text evidence="14">Telomerase is a ribonucleoprotein enzyme essential for the replication of chromosome termini in most eukaryotes. It elongates telomeres. It is a reverse transcriptase that adds simple sequence repeats to chromosome ends by copying a template sequence within the RNA component of the enzyme.</text>
</comment>
<comment type="catalytic activity">
    <reaction evidence="13 14">
        <text>DNA(n) + a 2'-deoxyribonucleoside 5'-triphosphate = DNA(n+1) + diphosphate</text>
        <dbReference type="Rhea" id="RHEA:22508"/>
        <dbReference type="Rhea" id="RHEA-COMP:17339"/>
        <dbReference type="Rhea" id="RHEA-COMP:17340"/>
        <dbReference type="ChEBI" id="CHEBI:33019"/>
        <dbReference type="ChEBI" id="CHEBI:61560"/>
        <dbReference type="ChEBI" id="CHEBI:173112"/>
        <dbReference type="EC" id="2.7.7.49"/>
    </reaction>
</comment>
<dbReference type="CDD" id="cd01648">
    <property type="entry name" value="TERT"/>
    <property type="match status" value="1"/>
</dbReference>
<dbReference type="GO" id="GO:0046872">
    <property type="term" value="F:metal ion binding"/>
    <property type="evidence" value="ECO:0007669"/>
    <property type="project" value="UniProtKB-KW"/>
</dbReference>
<evidence type="ECO:0000256" key="12">
    <source>
        <dbReference type="ARBA" id="ARBA00032044"/>
    </source>
</evidence>
<name>A0A6F9DTZ8_9ASCI</name>
<proteinExistence type="evidence at transcript level"/>
<keyword evidence="11 14" id="KW-0539">Nucleus</keyword>
<dbReference type="InterPro" id="IPR003545">
    <property type="entry name" value="Telomerase_RT"/>
</dbReference>
<gene>
    <name evidence="16" type="primary">Tert</name>
</gene>
<dbReference type="SMART" id="SM00975">
    <property type="entry name" value="Telomerase_RBD"/>
    <property type="match status" value="1"/>
</dbReference>
<dbReference type="InterPro" id="IPR000477">
    <property type="entry name" value="RT_dom"/>
</dbReference>
<evidence type="ECO:0000256" key="2">
    <source>
        <dbReference type="ARBA" id="ARBA00012493"/>
    </source>
</evidence>
<dbReference type="PROSITE" id="PS50878">
    <property type="entry name" value="RT_POL"/>
    <property type="match status" value="1"/>
</dbReference>
<dbReference type="GO" id="GO:0070034">
    <property type="term" value="F:telomerase RNA binding"/>
    <property type="evidence" value="ECO:0007669"/>
    <property type="project" value="TreeGrafter"/>
</dbReference>
<sequence length="790" mass="91720">MCNQESQNLSLWSLRYSSNCAVKSHPFTCSHLLQYLSSSQTSARKMVREIFHQQSAKDTYKRLVVRRINLKKSLQNQKKTKETSEFMKTFGFLHRDFQEQERTLICQTKVSVPRSSRKAIKLCKIILKQSKKKYYYPLLNIYCPLVLPNNFSDDIIAQKSTQELVEENARYLEMDTSKTEVFLFLRAVIRRILPMKETWGCGKNESLFLKHIKSLLTMRAYDKISVEEMVDGLITKDIPWLSNGHRLKMLKTFVFWFLKDVLYVIIRHFFYITEHSCFRNRLVFYRKELWKSIVRNGVTILLNNKIWGYNLSTNKEGACFRCRFCPKSSSIRPIIYLPVAKMTNKPAGKMEATIVLKILQHICKKCPWLIGCAAQGIKEIHLKWNKFVTASQSTAHDLKLFFVKVDADRCFDRIPVDKLLEVLKLILQKAGSTKVSHLSPTYRKVFDCSEEILLFVQKSLENVSITCMGKKYAKLEGIPQGWCLSKILCDILYGDMEIKYFPSLASGTSSDLLVRFADDFLFVSSNQLNAENFLRTMHNGFPEYGCFINARKSQTNFLVSTNLFINCEKITEQQQASPFPWFGLLFPTCLPPSFKDGKISGGSKLYGVSLDLSRYKEIGSIRDCITVGSTIPCSIVSATLKRNLRLRLLPICFDPEINTTLRILRNIYEVALVIASQWIAHDLNRFPRRRLARRRTEALFGIELLAKAAFSRIRKQFPAKFPSRQVVLWIFYKAFSTKLKRRLNQYKSIVFHLSSVMQHQLYKTHHPQMQRLLKHSTAVFPDGLKHMSMK</sequence>
<dbReference type="GO" id="GO:0007004">
    <property type="term" value="P:telomere maintenance via telomerase"/>
    <property type="evidence" value="ECO:0007669"/>
    <property type="project" value="TreeGrafter"/>
</dbReference>
<dbReference type="Gene3D" id="1.10.132.70">
    <property type="match status" value="1"/>
</dbReference>
<keyword evidence="8 14" id="KW-0460">Magnesium</keyword>
<dbReference type="EC" id="2.7.7.49" evidence="2 14"/>
<evidence type="ECO:0000256" key="14">
    <source>
        <dbReference type="RuleBase" id="RU365061"/>
    </source>
</evidence>
<dbReference type="AlphaFoldDB" id="A0A6F9DTZ8"/>
<dbReference type="GO" id="GO:0000333">
    <property type="term" value="C:telomerase catalytic core complex"/>
    <property type="evidence" value="ECO:0007669"/>
    <property type="project" value="TreeGrafter"/>
</dbReference>
<dbReference type="PANTHER" id="PTHR12066:SF0">
    <property type="entry name" value="TELOMERASE REVERSE TRANSCRIPTASE"/>
    <property type="match status" value="1"/>
</dbReference>